<dbReference type="Proteomes" id="UP000567795">
    <property type="component" value="Unassembled WGS sequence"/>
</dbReference>
<proteinExistence type="predicted"/>
<feature type="transmembrane region" description="Helical" evidence="2">
    <location>
        <begin position="183"/>
        <end position="207"/>
    </location>
</feature>
<protein>
    <submittedName>
        <fullName evidence="5">Diguanylate cyclase (GGDEF)-like protein</fullName>
    </submittedName>
</protein>
<dbReference type="CDD" id="cd01948">
    <property type="entry name" value="EAL"/>
    <property type="match status" value="1"/>
</dbReference>
<evidence type="ECO:0000259" key="4">
    <source>
        <dbReference type="PROSITE" id="PS50887"/>
    </source>
</evidence>
<dbReference type="Gene3D" id="3.20.20.450">
    <property type="entry name" value="EAL domain"/>
    <property type="match status" value="1"/>
</dbReference>
<dbReference type="SMART" id="SM00267">
    <property type="entry name" value="GGDEF"/>
    <property type="match status" value="1"/>
</dbReference>
<feature type="transmembrane region" description="Helical" evidence="2">
    <location>
        <begin position="300"/>
        <end position="321"/>
    </location>
</feature>
<evidence type="ECO:0000256" key="2">
    <source>
        <dbReference type="SAM" id="Phobius"/>
    </source>
</evidence>
<dbReference type="Pfam" id="PF00990">
    <property type="entry name" value="GGDEF"/>
    <property type="match status" value="1"/>
</dbReference>
<feature type="compositionally biased region" description="Low complexity" evidence="1">
    <location>
        <begin position="973"/>
        <end position="984"/>
    </location>
</feature>
<keyword evidence="2" id="KW-1133">Transmembrane helix</keyword>
<evidence type="ECO:0000259" key="3">
    <source>
        <dbReference type="PROSITE" id="PS50883"/>
    </source>
</evidence>
<feature type="region of interest" description="Disordered" evidence="1">
    <location>
        <begin position="1"/>
        <end position="145"/>
    </location>
</feature>
<feature type="compositionally biased region" description="Basic and acidic residues" evidence="1">
    <location>
        <begin position="127"/>
        <end position="137"/>
    </location>
</feature>
<feature type="transmembrane region" description="Helical" evidence="2">
    <location>
        <begin position="341"/>
        <end position="358"/>
    </location>
</feature>
<feature type="region of interest" description="Disordered" evidence="1">
    <location>
        <begin position="880"/>
        <end position="938"/>
    </location>
</feature>
<evidence type="ECO:0000256" key="1">
    <source>
        <dbReference type="SAM" id="MobiDB-lite"/>
    </source>
</evidence>
<feature type="region of interest" description="Disordered" evidence="1">
    <location>
        <begin position="959"/>
        <end position="1079"/>
    </location>
</feature>
<dbReference type="AlphaFoldDB" id="A0A852ZZ92"/>
<reference evidence="5 6" key="1">
    <citation type="submission" date="2020-07" db="EMBL/GenBank/DDBJ databases">
        <title>Sequencing the genomes of 1000 actinobacteria strains.</title>
        <authorList>
            <person name="Klenk H.-P."/>
        </authorList>
    </citation>
    <scope>NUCLEOTIDE SEQUENCE [LARGE SCALE GENOMIC DNA]</scope>
    <source>
        <strain evidence="5 6">DSM 42178</strain>
    </source>
</reference>
<feature type="domain" description="EAL" evidence="3">
    <location>
        <begin position="633"/>
        <end position="885"/>
    </location>
</feature>
<dbReference type="InterPro" id="IPR000160">
    <property type="entry name" value="GGDEF_dom"/>
</dbReference>
<dbReference type="PANTHER" id="PTHR33121">
    <property type="entry name" value="CYCLIC DI-GMP PHOSPHODIESTERASE PDEF"/>
    <property type="match status" value="1"/>
</dbReference>
<dbReference type="PROSITE" id="PS50883">
    <property type="entry name" value="EAL"/>
    <property type="match status" value="1"/>
</dbReference>
<feature type="region of interest" description="Disordered" evidence="1">
    <location>
        <begin position="415"/>
        <end position="473"/>
    </location>
</feature>
<comment type="caution">
    <text evidence="5">The sequence shown here is derived from an EMBL/GenBank/DDBJ whole genome shotgun (WGS) entry which is preliminary data.</text>
</comment>
<dbReference type="InterPro" id="IPR035919">
    <property type="entry name" value="EAL_sf"/>
</dbReference>
<dbReference type="GO" id="GO:0071111">
    <property type="term" value="F:cyclic-guanylate-specific phosphodiesterase activity"/>
    <property type="evidence" value="ECO:0007669"/>
    <property type="project" value="InterPro"/>
</dbReference>
<dbReference type="InterPro" id="IPR001633">
    <property type="entry name" value="EAL_dom"/>
</dbReference>
<feature type="compositionally biased region" description="Low complexity" evidence="1">
    <location>
        <begin position="1"/>
        <end position="14"/>
    </location>
</feature>
<gene>
    <name evidence="5" type="ORF">FHU37_003483</name>
</gene>
<dbReference type="InterPro" id="IPR043128">
    <property type="entry name" value="Rev_trsase/Diguanyl_cyclase"/>
</dbReference>
<keyword evidence="6" id="KW-1185">Reference proteome</keyword>
<dbReference type="PROSITE" id="PS50887">
    <property type="entry name" value="GGDEF"/>
    <property type="match status" value="1"/>
</dbReference>
<feature type="compositionally biased region" description="Low complexity" evidence="1">
    <location>
        <begin position="898"/>
        <end position="909"/>
    </location>
</feature>
<dbReference type="SMART" id="SM00052">
    <property type="entry name" value="EAL"/>
    <property type="match status" value="1"/>
</dbReference>
<dbReference type="Gene3D" id="3.30.70.270">
    <property type="match status" value="1"/>
</dbReference>
<feature type="domain" description="GGDEF" evidence="4">
    <location>
        <begin position="492"/>
        <end position="624"/>
    </location>
</feature>
<dbReference type="Pfam" id="PF00563">
    <property type="entry name" value="EAL"/>
    <property type="match status" value="1"/>
</dbReference>
<feature type="compositionally biased region" description="Low complexity" evidence="1">
    <location>
        <begin position="928"/>
        <end position="938"/>
    </location>
</feature>
<feature type="compositionally biased region" description="Basic and acidic residues" evidence="1">
    <location>
        <begin position="103"/>
        <end position="119"/>
    </location>
</feature>
<dbReference type="SUPFAM" id="SSF141868">
    <property type="entry name" value="EAL domain-like"/>
    <property type="match status" value="1"/>
</dbReference>
<dbReference type="SUPFAM" id="SSF55073">
    <property type="entry name" value="Nucleotide cyclase"/>
    <property type="match status" value="1"/>
</dbReference>
<evidence type="ECO:0000313" key="5">
    <source>
        <dbReference type="EMBL" id="NYI06540.1"/>
    </source>
</evidence>
<dbReference type="PANTHER" id="PTHR33121:SF70">
    <property type="entry name" value="SIGNALING PROTEIN YKOW"/>
    <property type="match status" value="1"/>
</dbReference>
<dbReference type="CDD" id="cd01949">
    <property type="entry name" value="GGDEF"/>
    <property type="match status" value="1"/>
</dbReference>
<organism evidence="5 6">
    <name type="scientific">Allostreptomyces psammosilenae</name>
    <dbReference type="NCBI Taxonomy" id="1892865"/>
    <lineage>
        <taxon>Bacteria</taxon>
        <taxon>Bacillati</taxon>
        <taxon>Actinomycetota</taxon>
        <taxon>Actinomycetes</taxon>
        <taxon>Kitasatosporales</taxon>
        <taxon>Streptomycetaceae</taxon>
        <taxon>Allostreptomyces</taxon>
    </lineage>
</organism>
<dbReference type="NCBIfam" id="TIGR00254">
    <property type="entry name" value="GGDEF"/>
    <property type="match status" value="1"/>
</dbReference>
<feature type="compositionally biased region" description="Basic residues" evidence="1">
    <location>
        <begin position="1069"/>
        <end position="1079"/>
    </location>
</feature>
<sequence>MERTGPALPAATPGPVSPGRLAAGWRHPRRGRGQFPPPADPSDAGAGGEPGPAAPVLPGRRRRRPRWLQPERSGAERPAPGPAPERRADPEQAIQEPASPDRAGPDRTGPEHTSADHTGPEQAGRQRAGERPADRRPGTGGPPRRSEVLRLAAPLGAPLVGIACALLLLLIAQVAAGLRHGTVVFFAAPQLIGFSILAGAVTAYSVLRRSLRPSWGRLWTPTTASVATTAYAVLLGHGWAAAAVAGAVMTLLPVLTQRPPARRSVLACFMVLQACALGLADTVLDAMDPDRHSSSTLDLLPATIGALVLFGALAPLLWAAIGRISGYGFRRTASEGLGQQWLTLLAMVTVSPLVAVTAREHPELLPMFAFPLVAMDHCLRVVREHRRARDRDHLTGLANWPSLLQQTAIAFAHHDARARRTRPGGDMRDAGAALAGCAGDPSGAPPGTAHPYPPGAFGPGPFAAGRPGGRPARRAGRLLAEPHRAPADGARSRTALVLLDLDRFRAVNDTLGHGAGDRLLQEVARRITQGVRKQDLVARLSGDEFAVLLPDVDSAAHAESIARGIVAQLAEPLSLDGLALVLEASAGVAVYPDHADDPEGLLRRADIAMYEAKAARNGVACYDPCRDRHTPDRLALLGDLRRALEIGEVDLHYQPKVAFDGSVVGVEALIRWQHPVRGRVSPDDFVGLAESSGLMPHLTSYVLDRALSQAARWRCAGMDVPIAVNVSARDVLRTGFAASVSTLLDRHDVTADALQLEITEHVLLEDPQRAAETITELRGLGVRMALDDFGTGYSSLVHLRRLPVDEIKIDRSFVARLVADEEDTAIVRSTVQLAHTLGLEVVAEGVEDDETWDRLRRLGCDTVQGWLVAAALPSQEATDWLGGRMRGGARDPRAGRTAAPDSAPGSAAGPAGGGAEGRPRPTVRRQSPAATTNTMAATGPTAAAKAAAAAVGGTAAPNATSAARADGRPAPAPARAPVDPAVDAEPQAGPTATRARQGAPTPAGDGEPGRHREHPVGRIDGPDADRRADGPAGPDALEGLEELGPIPGRPAATETPAVLRERLGSTPARVRHRSRRGGG</sequence>
<accession>A0A852ZZ92</accession>
<dbReference type="InterPro" id="IPR029787">
    <property type="entry name" value="Nucleotide_cyclase"/>
</dbReference>
<feature type="compositionally biased region" description="Basic and acidic residues" evidence="1">
    <location>
        <begin position="1007"/>
        <end position="1029"/>
    </location>
</feature>
<evidence type="ECO:0000313" key="6">
    <source>
        <dbReference type="Proteomes" id="UP000567795"/>
    </source>
</evidence>
<feature type="transmembrane region" description="Helical" evidence="2">
    <location>
        <begin position="264"/>
        <end position="280"/>
    </location>
</feature>
<feature type="transmembrane region" description="Helical" evidence="2">
    <location>
        <begin position="151"/>
        <end position="171"/>
    </location>
</feature>
<feature type="transmembrane region" description="Helical" evidence="2">
    <location>
        <begin position="227"/>
        <end position="252"/>
    </location>
</feature>
<feature type="compositionally biased region" description="Low complexity" evidence="1">
    <location>
        <begin position="430"/>
        <end position="439"/>
    </location>
</feature>
<feature type="compositionally biased region" description="Low complexity" evidence="1">
    <location>
        <begin position="67"/>
        <end position="78"/>
    </location>
</feature>
<dbReference type="InterPro" id="IPR050706">
    <property type="entry name" value="Cyclic-di-GMP_PDE-like"/>
</dbReference>
<name>A0A852ZZ92_9ACTN</name>
<keyword evidence="2" id="KW-0812">Transmembrane</keyword>
<dbReference type="EMBL" id="JACBZD010000001">
    <property type="protein sequence ID" value="NYI06540.1"/>
    <property type="molecule type" value="Genomic_DNA"/>
</dbReference>
<dbReference type="FunFam" id="3.20.20.450:FF:000001">
    <property type="entry name" value="Cyclic di-GMP phosphodiesterase yahA"/>
    <property type="match status" value="1"/>
</dbReference>
<keyword evidence="2" id="KW-0472">Membrane</keyword>